<dbReference type="GO" id="GO:0004803">
    <property type="term" value="F:transposase activity"/>
    <property type="evidence" value="ECO:0007669"/>
    <property type="project" value="InterPro"/>
</dbReference>
<dbReference type="EMBL" id="CP010554">
    <property type="protein sequence ID" value="AJP49295.1"/>
    <property type="molecule type" value="Genomic_DNA"/>
</dbReference>
<keyword evidence="2" id="KW-0815">Transposition</keyword>
<evidence type="ECO:0000313" key="13">
    <source>
        <dbReference type="Proteomes" id="UP000061603"/>
    </source>
</evidence>
<evidence type="ECO:0000259" key="5">
    <source>
        <dbReference type="Pfam" id="PF01609"/>
    </source>
</evidence>
<dbReference type="InterPro" id="IPR002559">
    <property type="entry name" value="Transposase_11"/>
</dbReference>
<dbReference type="SUPFAM" id="SSF53098">
    <property type="entry name" value="Ribonuclease H-like"/>
    <property type="match status" value="1"/>
</dbReference>
<dbReference type="GO" id="GO:0006313">
    <property type="term" value="P:DNA transposition"/>
    <property type="evidence" value="ECO:0007669"/>
    <property type="project" value="InterPro"/>
</dbReference>
<organism evidence="7 13">
    <name type="scientific">Rugosibacter aromaticivorans</name>
    <dbReference type="NCBI Taxonomy" id="1565605"/>
    <lineage>
        <taxon>Bacteria</taxon>
        <taxon>Pseudomonadati</taxon>
        <taxon>Pseudomonadota</taxon>
        <taxon>Betaproteobacteria</taxon>
        <taxon>Nitrosomonadales</taxon>
        <taxon>Sterolibacteriaceae</taxon>
        <taxon>Rugosibacter</taxon>
    </lineage>
</organism>
<dbReference type="EMBL" id="CP010554">
    <property type="protein sequence ID" value="AJP49322.1"/>
    <property type="molecule type" value="Genomic_DNA"/>
</dbReference>
<comment type="similarity">
    <text evidence="1">Belongs to the transposase 11 family.</text>
</comment>
<evidence type="ECO:0000256" key="3">
    <source>
        <dbReference type="ARBA" id="ARBA00023125"/>
    </source>
</evidence>
<dbReference type="GO" id="GO:0003677">
    <property type="term" value="F:DNA binding"/>
    <property type="evidence" value="ECO:0007669"/>
    <property type="project" value="UniProtKB-KW"/>
</dbReference>
<dbReference type="STRING" id="1565605.PG1C_00015"/>
<dbReference type="Proteomes" id="UP000061603">
    <property type="component" value="Chromosome"/>
</dbReference>
<gene>
    <name evidence="7" type="ORF">PG1C_00015</name>
    <name evidence="8" type="ORF">PG1C_01270</name>
    <name evidence="9" type="ORF">PG1C_02980</name>
    <name evidence="10" type="ORF">PG1C_03600</name>
    <name evidence="11" type="ORF">PG1C_04235</name>
    <name evidence="12" type="ORF">PG1C_08995</name>
</gene>
<reference evidence="7 13" key="1">
    <citation type="journal article" date="2015" name="Genome Announc.">
        <title>Complete Genome Sequence of a Novel Bacterium within the Family Rhodocyclaceae That Degrades Polycyclic Aromatic Hydrocarbons.</title>
        <authorList>
            <person name="Singleton D.R."/>
            <person name="Dickey A.N."/>
            <person name="Scholl E.H."/>
            <person name="Wright F.A."/>
            <person name="Aitken M.D."/>
        </authorList>
    </citation>
    <scope>NUCLEOTIDE SEQUENCE [LARGE SCALE GENOMIC DNA]</scope>
    <source>
        <strain evidence="7">Ca6</strain>
        <strain evidence="13">PG1-Ca6</strain>
    </source>
</reference>
<dbReference type="Pfam" id="PF14294">
    <property type="entry name" value="DUF4372"/>
    <property type="match status" value="1"/>
</dbReference>
<evidence type="ECO:0000256" key="4">
    <source>
        <dbReference type="ARBA" id="ARBA00023172"/>
    </source>
</evidence>
<accession>A0A0C5JBR9</accession>
<evidence type="ECO:0000259" key="6">
    <source>
        <dbReference type="Pfam" id="PF14294"/>
    </source>
</evidence>
<dbReference type="InterPro" id="IPR047952">
    <property type="entry name" value="Transpos_IS4"/>
</dbReference>
<dbReference type="HOGENOM" id="CLU_043140_0_0_4"/>
<proteinExistence type="inferred from homology"/>
<dbReference type="PANTHER" id="PTHR33258:SF1">
    <property type="entry name" value="TRANSPOSASE INSL FOR INSERTION SEQUENCE ELEMENT IS186A-RELATED"/>
    <property type="match status" value="1"/>
</dbReference>
<evidence type="ECO:0000313" key="7">
    <source>
        <dbReference type="EMBL" id="AJP49295.1"/>
    </source>
</evidence>
<dbReference type="AlphaFoldDB" id="A0A0C5JBR9"/>
<dbReference type="KEGG" id="rbu:PG1C_00015"/>
<dbReference type="EMBL" id="CP010554">
    <property type="protein sequence ID" value="AJP49386.1"/>
    <property type="molecule type" value="Genomic_DNA"/>
</dbReference>
<dbReference type="EMBL" id="CP010554">
    <property type="protein sequence ID" value="AJP49399.1"/>
    <property type="molecule type" value="Genomic_DNA"/>
</dbReference>
<dbReference type="InterPro" id="IPR025399">
    <property type="entry name" value="DUF4372"/>
</dbReference>
<reference evidence="7" key="2">
    <citation type="journal article" date="2017" name="Int. J. Syst. Evol. Microbiol.">
        <title>Rugosibacter aromaticivorans gen. nov., sp. nov., a bacterium within the family Rhodocyclaceae, isolated from contaminated soil, capable of degrading aromatic compounds.</title>
        <authorList>
            <person name="Corteselli E.M."/>
            <person name="Aitken M.D."/>
            <person name="Singleton D.R."/>
        </authorList>
    </citation>
    <scope>NUCLEOTIDE SEQUENCE</scope>
    <source>
        <strain evidence="7">Ca6</strain>
    </source>
</reference>
<feature type="domain" description="DUF4372" evidence="6">
    <location>
        <begin position="1"/>
        <end position="64"/>
    </location>
</feature>
<dbReference type="EMBL" id="CP010554">
    <property type="protein sequence ID" value="AJP49368.1"/>
    <property type="molecule type" value="Genomic_DNA"/>
</dbReference>
<evidence type="ECO:0000313" key="9">
    <source>
        <dbReference type="EMBL" id="AJP49368.1"/>
    </source>
</evidence>
<dbReference type="KEGG" id="rbu:PG1C_04235"/>
<dbReference type="KEGG" id="rbu:PG1C_03600"/>
<dbReference type="KEGG" id="rbu:PG1C_01270"/>
<dbReference type="InterPro" id="IPR012337">
    <property type="entry name" value="RNaseH-like_sf"/>
</dbReference>
<dbReference type="PATRIC" id="fig|1565605.3.peg.1910"/>
<dbReference type="KEGG" id="rbu:PG1C_02980"/>
<name>A0A0C5JBR9_9PROT</name>
<dbReference type="Pfam" id="PF01609">
    <property type="entry name" value="DDE_Tnp_1"/>
    <property type="match status" value="1"/>
</dbReference>
<keyword evidence="13" id="KW-1185">Reference proteome</keyword>
<sequence length="378" mass="42926">MEYVPWKTFGRIIDRHGGDAGVRTLGCADLFRVMAFSQLTWRESLRDIEVCLASNQSKLFHMGLSSIPARSTLSDALNQRDWHIYHALAMRLIVRARNLYAAEPTGLELDATVYALDSTTIDLCLSLFDWAPFRSTKAAVKMHTLLDLRGAIPAFIHISDGKMGDVKVLDILPIEAGAFYVMDRGYVDFDRLFKIHQAGAFFVTRAKRGMDAHRVYSTKTDRSTGVICDQAIRLNGFYVSKDYPEHLRRIRFKDPDSGKTLVFLTNNTTLPPLTIAALYKSRWQVELFFKWIKQHLRIKRFLGTSENAVKTQIWCAVSTYVLIAIVKKELHLNASLYTLLQILSVSIFEKTHISCALQPDTTGVIAPLPNNQMILFDF</sequence>
<feature type="domain" description="Transposase IS4-like" evidence="5">
    <location>
        <begin position="111"/>
        <end position="322"/>
    </location>
</feature>
<dbReference type="NCBIfam" id="NF033592">
    <property type="entry name" value="transpos_IS4_1"/>
    <property type="match status" value="1"/>
</dbReference>
<evidence type="ECO:0000313" key="10">
    <source>
        <dbReference type="EMBL" id="AJP49386.1"/>
    </source>
</evidence>
<evidence type="ECO:0000313" key="12">
    <source>
        <dbReference type="EMBL" id="AJP49558.1"/>
    </source>
</evidence>
<evidence type="ECO:0000256" key="1">
    <source>
        <dbReference type="ARBA" id="ARBA00010075"/>
    </source>
</evidence>
<dbReference type="KEGG" id="rbu:PG1C_08995"/>
<dbReference type="PANTHER" id="PTHR33258">
    <property type="entry name" value="TRANSPOSASE INSL FOR INSERTION SEQUENCE ELEMENT IS186A-RELATED"/>
    <property type="match status" value="1"/>
</dbReference>
<keyword evidence="4" id="KW-0233">DNA recombination</keyword>
<protein>
    <submittedName>
        <fullName evidence="7">Transposase</fullName>
    </submittedName>
</protein>
<evidence type="ECO:0000313" key="8">
    <source>
        <dbReference type="EMBL" id="AJP49322.1"/>
    </source>
</evidence>
<evidence type="ECO:0000256" key="2">
    <source>
        <dbReference type="ARBA" id="ARBA00022578"/>
    </source>
</evidence>
<dbReference type="EMBL" id="CP010554">
    <property type="protein sequence ID" value="AJP49558.1"/>
    <property type="molecule type" value="Genomic_DNA"/>
</dbReference>
<keyword evidence="3" id="KW-0238">DNA-binding</keyword>
<evidence type="ECO:0000313" key="11">
    <source>
        <dbReference type="EMBL" id="AJP49399.1"/>
    </source>
</evidence>